<name>A0A7X0EEQ3_9PROT</name>
<dbReference type="RefSeq" id="WP_184806025.1">
    <property type="nucleotide sequence ID" value="NZ_JACIIZ010000015.1"/>
</dbReference>
<dbReference type="EMBL" id="JACIIZ010000015">
    <property type="protein sequence ID" value="MBB6254113.1"/>
    <property type="molecule type" value="Genomic_DNA"/>
</dbReference>
<gene>
    <name evidence="2" type="ORF">FHS74_004696</name>
</gene>
<organism evidence="2 3">
    <name type="scientific">Nitrospirillum iridis</name>
    <dbReference type="NCBI Taxonomy" id="765888"/>
    <lineage>
        <taxon>Bacteria</taxon>
        <taxon>Pseudomonadati</taxon>
        <taxon>Pseudomonadota</taxon>
        <taxon>Alphaproteobacteria</taxon>
        <taxon>Rhodospirillales</taxon>
        <taxon>Azospirillaceae</taxon>
        <taxon>Nitrospirillum</taxon>
    </lineage>
</organism>
<reference evidence="2 3" key="1">
    <citation type="submission" date="2020-08" db="EMBL/GenBank/DDBJ databases">
        <title>Genomic Encyclopedia of Type Strains, Phase IV (KMG-IV): sequencing the most valuable type-strain genomes for metagenomic binning, comparative biology and taxonomic classification.</title>
        <authorList>
            <person name="Goeker M."/>
        </authorList>
    </citation>
    <scope>NUCLEOTIDE SEQUENCE [LARGE SCALE GENOMIC DNA]</scope>
    <source>
        <strain evidence="2 3">DSM 22198</strain>
    </source>
</reference>
<dbReference type="AlphaFoldDB" id="A0A7X0EEQ3"/>
<keyword evidence="3" id="KW-1185">Reference proteome</keyword>
<evidence type="ECO:0000313" key="2">
    <source>
        <dbReference type="EMBL" id="MBB6254113.1"/>
    </source>
</evidence>
<evidence type="ECO:0008006" key="4">
    <source>
        <dbReference type="Google" id="ProtNLM"/>
    </source>
</evidence>
<evidence type="ECO:0000256" key="1">
    <source>
        <dbReference type="SAM" id="MobiDB-lite"/>
    </source>
</evidence>
<accession>A0A7X0EEQ3</accession>
<proteinExistence type="predicted"/>
<dbReference type="Proteomes" id="UP000539175">
    <property type="component" value="Unassembled WGS sequence"/>
</dbReference>
<protein>
    <recommendedName>
        <fullName evidence="4">Helix-turn-helix domain-containing protein</fullName>
    </recommendedName>
</protein>
<comment type="caution">
    <text evidence="2">The sequence shown here is derived from an EMBL/GenBank/DDBJ whole genome shotgun (WGS) entry which is preliminary data.</text>
</comment>
<feature type="region of interest" description="Disordered" evidence="1">
    <location>
        <begin position="40"/>
        <end position="60"/>
    </location>
</feature>
<evidence type="ECO:0000313" key="3">
    <source>
        <dbReference type="Proteomes" id="UP000539175"/>
    </source>
</evidence>
<sequence length="60" mass="6996">MADRTFARLIEEGLPFIALRGRKYYRIEAIRAWLLSRETSRSATPTARRRKTPRGARYAA</sequence>